<name>A0AAU9KCM9_9CILI</name>
<sequence length="149" mass="17375">MAMAKHIRKKINEIFGLDFKDMKQNLVKIMNDEIKTTSEIPLEQNIVKIMNHEIIATFEIPLDLLLNCIKPIFKEAEEHLTQSDYPNSSRENNKYINHFNKTVVAAMRLVMAGERLAIIDRTTNELQIRLRKQLKLLKIKVSKVLGEIF</sequence>
<proteinExistence type="predicted"/>
<reference evidence="1" key="1">
    <citation type="submission" date="2021-09" db="EMBL/GenBank/DDBJ databases">
        <authorList>
            <consortium name="AG Swart"/>
            <person name="Singh M."/>
            <person name="Singh A."/>
            <person name="Seah K."/>
            <person name="Emmerich C."/>
        </authorList>
    </citation>
    <scope>NUCLEOTIDE SEQUENCE</scope>
    <source>
        <strain evidence="1">ATCC30299</strain>
    </source>
</reference>
<keyword evidence="2" id="KW-1185">Reference proteome</keyword>
<protein>
    <submittedName>
        <fullName evidence="1">Uncharacterized protein</fullName>
    </submittedName>
</protein>
<organism evidence="1 2">
    <name type="scientific">Blepharisma stoltei</name>
    <dbReference type="NCBI Taxonomy" id="1481888"/>
    <lineage>
        <taxon>Eukaryota</taxon>
        <taxon>Sar</taxon>
        <taxon>Alveolata</taxon>
        <taxon>Ciliophora</taxon>
        <taxon>Postciliodesmatophora</taxon>
        <taxon>Heterotrichea</taxon>
        <taxon>Heterotrichida</taxon>
        <taxon>Blepharismidae</taxon>
        <taxon>Blepharisma</taxon>
    </lineage>
</organism>
<dbReference type="EMBL" id="CAJZBQ010000056">
    <property type="protein sequence ID" value="CAG9333361.1"/>
    <property type="molecule type" value="Genomic_DNA"/>
</dbReference>
<gene>
    <name evidence="1" type="ORF">BSTOLATCC_MIC58174</name>
</gene>
<evidence type="ECO:0000313" key="2">
    <source>
        <dbReference type="Proteomes" id="UP001162131"/>
    </source>
</evidence>
<comment type="caution">
    <text evidence="1">The sequence shown here is derived from an EMBL/GenBank/DDBJ whole genome shotgun (WGS) entry which is preliminary data.</text>
</comment>
<dbReference type="Proteomes" id="UP001162131">
    <property type="component" value="Unassembled WGS sequence"/>
</dbReference>
<evidence type="ECO:0000313" key="1">
    <source>
        <dbReference type="EMBL" id="CAG9333361.1"/>
    </source>
</evidence>
<accession>A0AAU9KCM9</accession>
<dbReference type="AlphaFoldDB" id="A0AAU9KCM9"/>